<dbReference type="InterPro" id="IPR043138">
    <property type="entry name" value="GGT_lsub"/>
</dbReference>
<dbReference type="InterPro" id="IPR043137">
    <property type="entry name" value="GGT_ssub_C"/>
</dbReference>
<dbReference type="PRINTS" id="PR01210">
    <property type="entry name" value="GGTRANSPTASE"/>
</dbReference>
<evidence type="ECO:0000313" key="1">
    <source>
        <dbReference type="EMBL" id="HIQ78706.1"/>
    </source>
</evidence>
<dbReference type="Proteomes" id="UP000824262">
    <property type="component" value="Unassembled WGS sequence"/>
</dbReference>
<dbReference type="PANTHER" id="PTHR43881:SF1">
    <property type="entry name" value="GAMMA-GLUTAMYLTRANSPEPTIDASE (AFU_ORTHOLOGUE AFUA_4G13580)"/>
    <property type="match status" value="1"/>
</dbReference>
<organism evidence="1 2">
    <name type="scientific">Candidatus Scatomorpha intestinavium</name>
    <dbReference type="NCBI Taxonomy" id="2840922"/>
    <lineage>
        <taxon>Bacteria</taxon>
        <taxon>Bacillati</taxon>
        <taxon>Bacillota</taxon>
        <taxon>Clostridia</taxon>
        <taxon>Eubacteriales</taxon>
        <taxon>Candidatus Scatomorpha</taxon>
    </lineage>
</organism>
<dbReference type="PANTHER" id="PTHR43881">
    <property type="entry name" value="GAMMA-GLUTAMYLTRANSPEPTIDASE (AFU_ORTHOLOGUE AFUA_4G13580)"/>
    <property type="match status" value="1"/>
</dbReference>
<name>A0A9D0ZFX9_9FIRM</name>
<reference evidence="1" key="1">
    <citation type="submission" date="2020-10" db="EMBL/GenBank/DDBJ databases">
        <authorList>
            <person name="Gilroy R."/>
        </authorList>
    </citation>
    <scope>NUCLEOTIDE SEQUENCE</scope>
    <source>
        <strain evidence="1">ChiBcolR7-354</strain>
    </source>
</reference>
<dbReference type="AlphaFoldDB" id="A0A9D0ZFX9"/>
<protein>
    <submittedName>
        <fullName evidence="1">Gamma-glutamyltransferase family protein</fullName>
    </submittedName>
</protein>
<gene>
    <name evidence="1" type="ORF">IAB77_05545</name>
</gene>
<dbReference type="InterPro" id="IPR052896">
    <property type="entry name" value="GGT-like_enzyme"/>
</dbReference>
<evidence type="ECO:0000313" key="2">
    <source>
        <dbReference type="Proteomes" id="UP000824262"/>
    </source>
</evidence>
<dbReference type="Gene3D" id="1.10.246.130">
    <property type="match status" value="1"/>
</dbReference>
<dbReference type="EMBL" id="DVGA01000054">
    <property type="protein sequence ID" value="HIQ78706.1"/>
    <property type="molecule type" value="Genomic_DNA"/>
</dbReference>
<reference evidence="1" key="2">
    <citation type="journal article" date="2021" name="PeerJ">
        <title>Extensive microbial diversity within the chicken gut microbiome revealed by metagenomics and culture.</title>
        <authorList>
            <person name="Gilroy R."/>
            <person name="Ravi A."/>
            <person name="Getino M."/>
            <person name="Pursley I."/>
            <person name="Horton D.L."/>
            <person name="Alikhan N.F."/>
            <person name="Baker D."/>
            <person name="Gharbi K."/>
            <person name="Hall N."/>
            <person name="Watson M."/>
            <person name="Adriaenssens E.M."/>
            <person name="Foster-Nyarko E."/>
            <person name="Jarju S."/>
            <person name="Secka A."/>
            <person name="Antonio M."/>
            <person name="Oren A."/>
            <person name="Chaudhuri R.R."/>
            <person name="La Ragione R."/>
            <person name="Hildebrand F."/>
            <person name="Pallen M.J."/>
        </authorList>
    </citation>
    <scope>NUCLEOTIDE SEQUENCE</scope>
    <source>
        <strain evidence="1">ChiBcolR7-354</strain>
    </source>
</reference>
<dbReference type="InterPro" id="IPR029055">
    <property type="entry name" value="Ntn_hydrolases_N"/>
</dbReference>
<accession>A0A9D0ZFX9</accession>
<dbReference type="Pfam" id="PF01019">
    <property type="entry name" value="G_glu_transpept"/>
    <property type="match status" value="1"/>
</dbReference>
<sequence>MSFSFDAGSYRYPSRRRVVFAGNGMVCASQPLAAQAGVDALRRGGNAVDAVLAAAGCLTVLEPASNGLGGDAFAIVWHNGRMYGLNSSGPAPALADAAFLREKYGRMPAHGWYPVNVPGIPAAWATLNGRFGRLSLAETLSAAIGYAEGGFPVAPVSAKFWQSGCETYSALGDEFGPWMDAFAPKGRAPRAGEIVRLPQHGESLREIAETNAESFYRGRLAGKIDAASRAGGGWLRAEDLAEFYPEWVEPMSVDYRGFTVHELPPNGHGLVVLETLALLSGLEMGSGDAGDVHRQIEAMKLAYADGLKYIAEPSAMRVAPSELLGREYLARRRALIGDTAREPEAGDPHCGGTVYLCAADGEGNMVSYIQSNYMGFGSGIVVPGTGIALHDRGCNFSLEEGAANCLAPGKRPYHTIIPGFLTRNGEAVGPFGVMGAFMQPQGHVQAVMNMIDYGCNPQEALDAPRWQWKGGKSIELEPGFDGAIAEELKRRGHEVSVGDPYEFGRGQIILRDENGTLCGATEPRTDGGIAAY</sequence>
<dbReference type="Gene3D" id="3.60.20.40">
    <property type="match status" value="1"/>
</dbReference>
<proteinExistence type="predicted"/>
<comment type="caution">
    <text evidence="1">The sequence shown here is derived from an EMBL/GenBank/DDBJ whole genome shotgun (WGS) entry which is preliminary data.</text>
</comment>
<dbReference type="SUPFAM" id="SSF56235">
    <property type="entry name" value="N-terminal nucleophile aminohydrolases (Ntn hydrolases)"/>
    <property type="match status" value="1"/>
</dbReference>